<dbReference type="InterPro" id="IPR006520">
    <property type="entry name" value="Dit_BPSPP_N"/>
</dbReference>
<accession>A0A4Y9FPQ7</accession>
<feature type="domain" description="Siphovirus-type tail component RIFT-related" evidence="1">
    <location>
        <begin position="16"/>
        <end position="100"/>
    </location>
</feature>
<dbReference type="Proteomes" id="UP000297747">
    <property type="component" value="Unassembled WGS sequence"/>
</dbReference>
<dbReference type="Gene3D" id="2.40.30.200">
    <property type="match status" value="1"/>
</dbReference>
<gene>
    <name evidence="2" type="ORF">E4U01_06725</name>
</gene>
<protein>
    <submittedName>
        <fullName evidence="2">Phage tail protein</fullName>
    </submittedName>
</protein>
<dbReference type="NCBIfam" id="TIGR01633">
    <property type="entry name" value="phi3626_gp14_N"/>
    <property type="match status" value="1"/>
</dbReference>
<dbReference type="EMBL" id="SPQA01000022">
    <property type="protein sequence ID" value="TFU30289.1"/>
    <property type="molecule type" value="Genomic_DNA"/>
</dbReference>
<proteinExistence type="predicted"/>
<organism evidence="2 3">
    <name type="scientific">Streptococcus acidominimus</name>
    <dbReference type="NCBI Taxonomy" id="1326"/>
    <lineage>
        <taxon>Bacteria</taxon>
        <taxon>Bacillati</taxon>
        <taxon>Bacillota</taxon>
        <taxon>Bacilli</taxon>
        <taxon>Lactobacillales</taxon>
        <taxon>Streptococcaceae</taxon>
        <taxon>Streptococcus</taxon>
    </lineage>
</organism>
<dbReference type="InterPro" id="IPR008841">
    <property type="entry name" value="Siphovirus-type_tail_N"/>
</dbReference>
<sequence length="495" mass="56204">MSIVRINFNGVDLSEFIEIHDIRRDIGNSREATLYHAPAIGANLQQVKTQEKYISVEFSIWSSDRNTLKHQLAGILNVDGPKRLFFTDEPDKYYLALPIDDIIMRESNQKRSFGKMRFLIPDGVAHSITYRKFENGTVHSDKIVFNLTNDGNVPAFPIITVKNNAENGYIGLVNTSGALEVGDREEADKEVVRRSEALFDYRDSRITTGLSAAAKNVAILNDGEQSLVGRIGTFNIWGRLHLCLENRGSTVGNGAGSITWNIPADSSGAVGSLNDYIWWRQVFWLGAVNQYGFIKLTVSDDQGRFLYGVETYKRRHGLDCEYNFFTTNNKGGYNMVKRWNFHGAHENHHNPFNEPRGWSDLKRNDDRVTVYWFGSYYTFTVPEIRGRKSAKIHVTLGALGDKPLVTRMYLDSIMYRKDFVPVTRDIPNRYPIGSNVVLNSENDTITVDGLERIVDVVHGSTFLTIPPGKSTLEVYSSSWVRTKPTVKVEFEERYL</sequence>
<evidence type="ECO:0000313" key="3">
    <source>
        <dbReference type="Proteomes" id="UP000297747"/>
    </source>
</evidence>
<evidence type="ECO:0000313" key="2">
    <source>
        <dbReference type="EMBL" id="TFU30289.1"/>
    </source>
</evidence>
<comment type="caution">
    <text evidence="2">The sequence shown here is derived from an EMBL/GenBank/DDBJ whole genome shotgun (WGS) entry which is preliminary data.</text>
</comment>
<reference evidence="2 3" key="1">
    <citation type="submission" date="2019-03" db="EMBL/GenBank/DDBJ databases">
        <title>Diversity of the mouse oral microbiome.</title>
        <authorList>
            <person name="Joseph S."/>
            <person name="Aduse-Opoku J."/>
            <person name="Curtis M."/>
            <person name="Wade W."/>
            <person name="Hashim A."/>
        </authorList>
    </citation>
    <scope>NUCLEOTIDE SEQUENCE [LARGE SCALE GENOMIC DNA]</scope>
    <source>
        <strain evidence="2 3">HT4</strain>
    </source>
</reference>
<dbReference type="RefSeq" id="WP_135053039.1">
    <property type="nucleotide sequence ID" value="NZ_JADGLI010000022.1"/>
</dbReference>
<name>A0A4Y9FPQ7_STRAI</name>
<evidence type="ECO:0000259" key="1">
    <source>
        <dbReference type="Pfam" id="PF05709"/>
    </source>
</evidence>
<dbReference type="AlphaFoldDB" id="A0A4Y9FPQ7"/>
<dbReference type="Pfam" id="PF05709">
    <property type="entry name" value="Sipho_tail"/>
    <property type="match status" value="1"/>
</dbReference>